<evidence type="ECO:0000313" key="3">
    <source>
        <dbReference type="EMBL" id="KAF4654850.1"/>
    </source>
</evidence>
<feature type="compositionally biased region" description="Basic and acidic residues" evidence="2">
    <location>
        <begin position="37"/>
        <end position="73"/>
    </location>
</feature>
<comment type="caution">
    <text evidence="4">The sequence shown here is derived from an EMBL/GenBank/DDBJ whole genome shotgun (WGS) entry which is preliminary data.</text>
</comment>
<evidence type="ECO:0000256" key="1">
    <source>
        <dbReference type="SAM" id="Coils"/>
    </source>
</evidence>
<protein>
    <submittedName>
        <fullName evidence="4">Uncharacterized protein</fullName>
    </submittedName>
</protein>
<dbReference type="EMBL" id="JABANN010000501">
    <property type="protein sequence ID" value="KAF4657846.1"/>
    <property type="molecule type" value="Genomic_DNA"/>
</dbReference>
<evidence type="ECO:0000313" key="5">
    <source>
        <dbReference type="Proteomes" id="UP000570595"/>
    </source>
</evidence>
<feature type="region of interest" description="Disordered" evidence="2">
    <location>
        <begin position="1"/>
        <end position="21"/>
    </location>
</feature>
<reference evidence="5 6" key="1">
    <citation type="submission" date="2020-04" db="EMBL/GenBank/DDBJ databases">
        <title>Perkinsus olseni comparative genomics.</title>
        <authorList>
            <person name="Bogema D.R."/>
        </authorList>
    </citation>
    <scope>NUCLEOTIDE SEQUENCE [LARGE SCALE GENOMIC DNA]</scope>
    <source>
        <strain evidence="3">ATCC PRA-179</strain>
        <strain evidence="4">ATCC PRA-31</strain>
    </source>
</reference>
<name>A0A7J6LF25_PEROL</name>
<gene>
    <name evidence="4" type="ORF">FOL46_007252</name>
    <name evidence="3" type="ORF">FOZ61_007985</name>
</gene>
<proteinExistence type="predicted"/>
<evidence type="ECO:0000256" key="2">
    <source>
        <dbReference type="SAM" id="MobiDB-lite"/>
    </source>
</evidence>
<accession>A0A7J6LF25</accession>
<dbReference type="Proteomes" id="UP000570595">
    <property type="component" value="Unassembled WGS sequence"/>
</dbReference>
<dbReference type="OrthoDB" id="10426521at2759"/>
<feature type="coiled-coil region" evidence="1">
    <location>
        <begin position="103"/>
        <end position="144"/>
    </location>
</feature>
<sequence>MSDNITAISSSSSSSYESTPSKFNTILSTPIVMHDDDYVRSSHNDDNQEDSERGYKDYTPHHHNHHHDDDDCGRFTLQDNNNGENTNVLRTSRRSIMAMEKDNEDLFNENLILRRNLDEALKRCDKLEEQLGCIKLEMARLGKERDDAQADNE</sequence>
<dbReference type="Proteomes" id="UP000572268">
    <property type="component" value="Unassembled WGS sequence"/>
</dbReference>
<dbReference type="EMBL" id="JABAHT010000505">
    <property type="protein sequence ID" value="KAF4654850.1"/>
    <property type="molecule type" value="Genomic_DNA"/>
</dbReference>
<keyword evidence="1" id="KW-0175">Coiled coil</keyword>
<evidence type="ECO:0000313" key="4">
    <source>
        <dbReference type="EMBL" id="KAF4657845.1"/>
    </source>
</evidence>
<organism evidence="4 6">
    <name type="scientific">Perkinsus olseni</name>
    <name type="common">Perkinsus atlanticus</name>
    <dbReference type="NCBI Taxonomy" id="32597"/>
    <lineage>
        <taxon>Eukaryota</taxon>
        <taxon>Sar</taxon>
        <taxon>Alveolata</taxon>
        <taxon>Perkinsozoa</taxon>
        <taxon>Perkinsea</taxon>
        <taxon>Perkinsida</taxon>
        <taxon>Perkinsidae</taxon>
        <taxon>Perkinsus</taxon>
    </lineage>
</organism>
<evidence type="ECO:0000313" key="6">
    <source>
        <dbReference type="Proteomes" id="UP000572268"/>
    </source>
</evidence>
<dbReference type="EMBL" id="JABANN010000501">
    <property type="protein sequence ID" value="KAF4657845.1"/>
    <property type="molecule type" value="Genomic_DNA"/>
</dbReference>
<feature type="region of interest" description="Disordered" evidence="2">
    <location>
        <begin position="37"/>
        <end position="86"/>
    </location>
</feature>
<dbReference type="AlphaFoldDB" id="A0A7J6LF25"/>
<feature type="compositionally biased region" description="Polar residues" evidence="2">
    <location>
        <begin position="77"/>
        <end position="86"/>
    </location>
</feature>